<dbReference type="GO" id="GO:0005506">
    <property type="term" value="F:iron ion binding"/>
    <property type="evidence" value="ECO:0007669"/>
    <property type="project" value="InterPro"/>
</dbReference>
<dbReference type="Pfam" id="PF00750">
    <property type="entry name" value="tRNA-synt_1d"/>
    <property type="match status" value="1"/>
</dbReference>
<dbReference type="InterPro" id="IPR008909">
    <property type="entry name" value="DALR_anticod-bd"/>
</dbReference>
<dbReference type="InterPro" id="IPR009080">
    <property type="entry name" value="tRNAsynth_Ia_anticodon-bd"/>
</dbReference>
<dbReference type="CDD" id="cd11065">
    <property type="entry name" value="CYP64-like"/>
    <property type="match status" value="1"/>
</dbReference>
<dbReference type="InterPro" id="IPR001278">
    <property type="entry name" value="Arg-tRNA-ligase"/>
</dbReference>
<dbReference type="Gene3D" id="1.10.630.10">
    <property type="entry name" value="Cytochrome P450"/>
    <property type="match status" value="1"/>
</dbReference>
<evidence type="ECO:0000313" key="18">
    <source>
        <dbReference type="Proteomes" id="UP000481858"/>
    </source>
</evidence>
<keyword evidence="7" id="KW-0067">ATP-binding</keyword>
<dbReference type="InterPro" id="IPR014729">
    <property type="entry name" value="Rossmann-like_a/b/a_fold"/>
</dbReference>
<dbReference type="InterPro" id="IPR036695">
    <property type="entry name" value="Arg-tRNA-synth_N_sf"/>
</dbReference>
<keyword evidence="6" id="KW-0547">Nucleotide-binding</keyword>
<dbReference type="Gene3D" id="1.10.730.10">
    <property type="entry name" value="Isoleucyl-tRNA Synthetase, Domain 1"/>
    <property type="match status" value="1"/>
</dbReference>
<dbReference type="PANTHER" id="PTHR46300:SF8">
    <property type="entry name" value="CYTOCHROME P450 2E1"/>
    <property type="match status" value="1"/>
</dbReference>
<dbReference type="GO" id="GO:0005524">
    <property type="term" value="F:ATP binding"/>
    <property type="evidence" value="ECO:0007669"/>
    <property type="project" value="UniProtKB-KW"/>
</dbReference>
<dbReference type="SUPFAM" id="SSF55190">
    <property type="entry name" value="Arginyl-tRNA synthetase (ArgRS), N-terminal 'additional' domain"/>
    <property type="match status" value="1"/>
</dbReference>
<evidence type="ECO:0000256" key="2">
    <source>
        <dbReference type="ARBA" id="ARBA00010617"/>
    </source>
</evidence>
<name>A0A7C8IVJ4_9PEZI</name>
<evidence type="ECO:0000256" key="14">
    <source>
        <dbReference type="SAM" id="Coils"/>
    </source>
</evidence>
<dbReference type="GO" id="GO:0020037">
    <property type="term" value="F:heme binding"/>
    <property type="evidence" value="ECO:0007669"/>
    <property type="project" value="InterPro"/>
</dbReference>
<dbReference type="InterPro" id="IPR050364">
    <property type="entry name" value="Cytochrome_P450_fung"/>
</dbReference>
<dbReference type="GO" id="GO:0004814">
    <property type="term" value="F:arginine-tRNA ligase activity"/>
    <property type="evidence" value="ECO:0007669"/>
    <property type="project" value="UniProtKB-EC"/>
</dbReference>
<keyword evidence="14" id="KW-0175">Coiled coil</keyword>
<keyword evidence="11" id="KW-0030">Aminoacyl-tRNA synthetase</keyword>
<keyword evidence="5" id="KW-0479">Metal-binding</keyword>
<dbReference type="Pfam" id="PF00067">
    <property type="entry name" value="p450"/>
    <property type="match status" value="1"/>
</dbReference>
<evidence type="ECO:0000256" key="10">
    <source>
        <dbReference type="ARBA" id="ARBA00023004"/>
    </source>
</evidence>
<dbReference type="SUPFAM" id="SSF48264">
    <property type="entry name" value="Cytochrome P450"/>
    <property type="match status" value="1"/>
</dbReference>
<dbReference type="AlphaFoldDB" id="A0A7C8IVJ4"/>
<evidence type="ECO:0000256" key="5">
    <source>
        <dbReference type="ARBA" id="ARBA00022723"/>
    </source>
</evidence>
<evidence type="ECO:0000256" key="1">
    <source>
        <dbReference type="ARBA" id="ARBA00005594"/>
    </source>
</evidence>
<keyword evidence="18" id="KW-1185">Reference proteome</keyword>
<dbReference type="FunFam" id="1.10.730.10:FF:000006">
    <property type="entry name" value="Arginyl-tRNA synthetase 2, mitochondrial"/>
    <property type="match status" value="1"/>
</dbReference>
<dbReference type="InParanoid" id="A0A7C8IVJ4"/>
<evidence type="ECO:0000256" key="12">
    <source>
        <dbReference type="ARBA" id="ARBA00033033"/>
    </source>
</evidence>
<comment type="similarity">
    <text evidence="1">Belongs to the class-I aminoacyl-tRNA synthetase family.</text>
</comment>
<dbReference type="Proteomes" id="UP000481858">
    <property type="component" value="Unassembled WGS sequence"/>
</dbReference>
<dbReference type="GO" id="GO:0006420">
    <property type="term" value="P:arginyl-tRNA aminoacylation"/>
    <property type="evidence" value="ECO:0007669"/>
    <property type="project" value="InterPro"/>
</dbReference>
<dbReference type="FunCoup" id="A0A7C8IVJ4">
    <property type="interactions" value="954"/>
</dbReference>
<evidence type="ECO:0000256" key="11">
    <source>
        <dbReference type="ARBA" id="ARBA00023146"/>
    </source>
</evidence>
<evidence type="ECO:0000256" key="6">
    <source>
        <dbReference type="ARBA" id="ARBA00022741"/>
    </source>
</evidence>
<sequence>MTAVDPVDELSAQLEKLGSLDKYPNCYPDVNPQDIYRAHITSILHEITGVDHTIIYNALQWTLSLDKGDLVLAIPALRVKGKPNELGQQWLEKWPESPLVEKPVINGSFMPFFFKPVPLTQLTIPTARKLGREFGSNKANGLKDPSDPSKGQKRILIEFSSPNIAKPFHAGHLRSTIIGGFLSNLYSIAGWDVVRINYLGDWGKQYGILAVGFERYGSEDALAKDPINHLFEIYVKVNKEIAEEKEETEKLQKEGKTAEAQNIIENSTDEQARKYFKLMVDGDEKVLALWKRFRELSIDRYKETYNRLNIQFDEYSGESQVSEEAMNGAAKSMLEKGIAEESDGALIVDFSKHVQGKAGKALEKPIVRRKDGTALYLTRDISELLNREEKYHFDHMIYVIASQQDLHVKQFFKIVELMGHKEIASKVQHINFGLVLGMSTRKGTVKFLDDILRDVGDYMHEVMKKNQDKYQQVENPDAVADIMGISAVMCQDMAGKRINNYQFDMAVMTSFEGDTGPYLQYAHARLCSITRKANLSEEEISSADLSLLTEVHAVNLVRVLSQWPDVVQNTLRTLEPTTVLTYLFKMTHVLSSSYDHLRIVGSEPGLMKARMALYDTARIVLSNGYPIVGRVHDVPTKASWLKFYEWSKEYGSIYQTEIFGTVHVWISSERVAHDLLSRRAAIYSDRPQIPNLPNNRIKGEYLALTGRNGMFVVPFKETQQLMTANASLHDYPTKERDRFLYLFSTDPSQYREFIEQFTSRTVARLTWGSPHSAQRLRVTTAGLLVTISPAGALPNLISWLMYLPTFLSPWKQEENARHAMEAELLKDNVKYAHDRIDDGTVQPSFIRTFIENAGLPGGKSECIEEVEASYVIGQMAIAGALTIGSPIQSFLLAMLHYPDWQRKLQDEIDRVCDGACPQWEDRENLPMLRAVVKEIIRWRPPVPTGIPHAIEQDDVYNGYFIPAGATIHALEWAMTRDENTYPNADAFNPARWLEPEYPTYKEPLTVYPKLNGFSQFGFGRRTCQGIPLVEQDLYLAMGGLAWAFDIRKKRRKDGSEVQVHWNDYTPLLIAKPVPFEFDAIVRSEEKKGLLRRMWESGKGDDDREQEDKVLRQEFRRNLCGEADDAEKKEIGVDTLIVDDAASDRGSDTSGPTHSATESIFSLGQSDSDVCETEHFSILS</sequence>
<comment type="similarity">
    <text evidence="2">Belongs to the cytochrome P450 family.</text>
</comment>
<feature type="region of interest" description="Disordered" evidence="15">
    <location>
        <begin position="1141"/>
        <end position="1168"/>
    </location>
</feature>
<accession>A0A7C8IVJ4</accession>
<evidence type="ECO:0000256" key="8">
    <source>
        <dbReference type="ARBA" id="ARBA00022917"/>
    </source>
</evidence>
<dbReference type="PRINTS" id="PR01038">
    <property type="entry name" value="TRNASYNTHARG"/>
</dbReference>
<dbReference type="GO" id="GO:0004497">
    <property type="term" value="F:monooxygenase activity"/>
    <property type="evidence" value="ECO:0007669"/>
    <property type="project" value="InterPro"/>
</dbReference>
<dbReference type="GO" id="GO:0016705">
    <property type="term" value="F:oxidoreductase activity, acting on paired donors, with incorporation or reduction of molecular oxygen"/>
    <property type="evidence" value="ECO:0007669"/>
    <property type="project" value="InterPro"/>
</dbReference>
<evidence type="ECO:0000256" key="13">
    <source>
        <dbReference type="ARBA" id="ARBA00049339"/>
    </source>
</evidence>
<dbReference type="InterPro" id="IPR035684">
    <property type="entry name" value="ArgRS_core"/>
</dbReference>
<dbReference type="CDD" id="cd07956">
    <property type="entry name" value="Anticodon_Ia_Arg"/>
    <property type="match status" value="1"/>
</dbReference>
<dbReference type="PANTHER" id="PTHR46300">
    <property type="entry name" value="P450, PUTATIVE (EUROFUNG)-RELATED-RELATED"/>
    <property type="match status" value="1"/>
</dbReference>
<dbReference type="FunFam" id="3.40.50.620:FF:000058">
    <property type="entry name" value="Mitochondrial arginyl-tRNA synthetase"/>
    <property type="match status" value="1"/>
</dbReference>
<dbReference type="SUPFAM" id="SSF52374">
    <property type="entry name" value="Nucleotidylyl transferase"/>
    <property type="match status" value="1"/>
</dbReference>
<organism evidence="17 18">
    <name type="scientific">Xylaria multiplex</name>
    <dbReference type="NCBI Taxonomy" id="323545"/>
    <lineage>
        <taxon>Eukaryota</taxon>
        <taxon>Fungi</taxon>
        <taxon>Dikarya</taxon>
        <taxon>Ascomycota</taxon>
        <taxon>Pezizomycotina</taxon>
        <taxon>Sordariomycetes</taxon>
        <taxon>Xylariomycetidae</taxon>
        <taxon>Xylariales</taxon>
        <taxon>Xylariaceae</taxon>
        <taxon>Xylaria</taxon>
    </lineage>
</organism>
<evidence type="ECO:0000256" key="3">
    <source>
        <dbReference type="ARBA" id="ARBA00012837"/>
    </source>
</evidence>
<evidence type="ECO:0000259" key="16">
    <source>
        <dbReference type="SMART" id="SM00836"/>
    </source>
</evidence>
<dbReference type="EC" id="6.1.1.19" evidence="3"/>
<comment type="catalytic activity">
    <reaction evidence="13">
        <text>tRNA(Arg) + L-arginine + ATP = L-arginyl-tRNA(Arg) + AMP + diphosphate</text>
        <dbReference type="Rhea" id="RHEA:20301"/>
        <dbReference type="Rhea" id="RHEA-COMP:9658"/>
        <dbReference type="Rhea" id="RHEA-COMP:9673"/>
        <dbReference type="ChEBI" id="CHEBI:30616"/>
        <dbReference type="ChEBI" id="CHEBI:32682"/>
        <dbReference type="ChEBI" id="CHEBI:33019"/>
        <dbReference type="ChEBI" id="CHEBI:78442"/>
        <dbReference type="ChEBI" id="CHEBI:78513"/>
        <dbReference type="ChEBI" id="CHEBI:456215"/>
        <dbReference type="EC" id="6.1.1.19"/>
    </reaction>
</comment>
<evidence type="ECO:0000256" key="7">
    <source>
        <dbReference type="ARBA" id="ARBA00022840"/>
    </source>
</evidence>
<keyword evidence="8" id="KW-0648">Protein biosynthesis</keyword>
<dbReference type="GO" id="GO:0005737">
    <property type="term" value="C:cytoplasm"/>
    <property type="evidence" value="ECO:0007669"/>
    <property type="project" value="InterPro"/>
</dbReference>
<dbReference type="InterPro" id="IPR001412">
    <property type="entry name" value="aa-tRNA-synth_I_CS"/>
</dbReference>
<dbReference type="Gene3D" id="3.40.50.620">
    <property type="entry name" value="HUPs"/>
    <property type="match status" value="1"/>
</dbReference>
<dbReference type="NCBIfam" id="TIGR00456">
    <property type="entry name" value="argS"/>
    <property type="match status" value="1"/>
</dbReference>
<comment type="caution">
    <text evidence="17">The sequence shown here is derived from an EMBL/GenBank/DDBJ whole genome shotgun (WGS) entry which is preliminary data.</text>
</comment>
<keyword evidence="10" id="KW-0408">Iron</keyword>
<dbReference type="SMART" id="SM00836">
    <property type="entry name" value="DALR_1"/>
    <property type="match status" value="1"/>
</dbReference>
<evidence type="ECO:0000256" key="4">
    <source>
        <dbReference type="ARBA" id="ARBA00022598"/>
    </source>
</evidence>
<keyword evidence="4" id="KW-0436">Ligase</keyword>
<feature type="domain" description="DALR anticodon binding" evidence="16">
    <location>
        <begin position="519"/>
        <end position="624"/>
    </location>
</feature>
<dbReference type="InterPro" id="IPR001128">
    <property type="entry name" value="Cyt_P450"/>
</dbReference>
<dbReference type="InterPro" id="IPR036396">
    <property type="entry name" value="Cyt_P450_sf"/>
</dbReference>
<dbReference type="PROSITE" id="PS00178">
    <property type="entry name" value="AA_TRNA_LIGASE_I"/>
    <property type="match status" value="1"/>
</dbReference>
<evidence type="ECO:0000256" key="15">
    <source>
        <dbReference type="SAM" id="MobiDB-lite"/>
    </source>
</evidence>
<evidence type="ECO:0000256" key="9">
    <source>
        <dbReference type="ARBA" id="ARBA00023002"/>
    </source>
</evidence>
<dbReference type="SUPFAM" id="SSF47323">
    <property type="entry name" value="Anticodon-binding domain of a subclass of class I aminoacyl-tRNA synthetases"/>
    <property type="match status" value="1"/>
</dbReference>
<feature type="coiled-coil region" evidence="14">
    <location>
        <begin position="234"/>
        <end position="261"/>
    </location>
</feature>
<dbReference type="CDD" id="cd00671">
    <property type="entry name" value="ArgRS_core"/>
    <property type="match status" value="1"/>
</dbReference>
<dbReference type="EMBL" id="WUBL01000135">
    <property type="protein sequence ID" value="KAF2964839.1"/>
    <property type="molecule type" value="Genomic_DNA"/>
</dbReference>
<feature type="compositionally biased region" description="Polar residues" evidence="15">
    <location>
        <begin position="1147"/>
        <end position="1167"/>
    </location>
</feature>
<evidence type="ECO:0000313" key="17">
    <source>
        <dbReference type="EMBL" id="KAF2964839.1"/>
    </source>
</evidence>
<protein>
    <recommendedName>
        <fullName evidence="3">arginine--tRNA ligase</fullName>
        <ecNumber evidence="3">6.1.1.19</ecNumber>
    </recommendedName>
    <alternativeName>
        <fullName evidence="12">Arginyl-tRNA synthetase</fullName>
    </alternativeName>
</protein>
<keyword evidence="9" id="KW-0560">Oxidoreductase</keyword>
<gene>
    <name evidence="17" type="ORF">GQX73_g8755</name>
</gene>
<dbReference type="Gene3D" id="3.30.1360.70">
    <property type="entry name" value="Arginyl tRNA synthetase N-terminal domain"/>
    <property type="match status" value="1"/>
</dbReference>
<proteinExistence type="inferred from homology"/>
<dbReference type="OrthoDB" id="68056at2759"/>
<reference evidence="17 18" key="1">
    <citation type="submission" date="2019-12" db="EMBL/GenBank/DDBJ databases">
        <title>Draft genome sequence of the ascomycete Xylaria multiplex DSM 110363.</title>
        <authorList>
            <person name="Buettner E."/>
            <person name="Kellner H."/>
        </authorList>
    </citation>
    <scope>NUCLEOTIDE SEQUENCE [LARGE SCALE GENOMIC DNA]</scope>
    <source>
        <strain evidence="17 18">DSM 110363</strain>
    </source>
</reference>